<keyword evidence="7" id="KW-1185">Reference proteome</keyword>
<evidence type="ECO:0000259" key="5">
    <source>
        <dbReference type="Pfam" id="PF01850"/>
    </source>
</evidence>
<evidence type="ECO:0000313" key="7">
    <source>
        <dbReference type="Proteomes" id="UP000575985"/>
    </source>
</evidence>
<evidence type="ECO:0000256" key="2">
    <source>
        <dbReference type="ARBA" id="ARBA00022723"/>
    </source>
</evidence>
<evidence type="ECO:0000256" key="4">
    <source>
        <dbReference type="ARBA" id="ARBA00022842"/>
    </source>
</evidence>
<dbReference type="InterPro" id="IPR029060">
    <property type="entry name" value="PIN-like_dom_sf"/>
</dbReference>
<gene>
    <name evidence="6" type="ORF">HNR12_002532</name>
</gene>
<keyword evidence="4" id="KW-0460">Magnesium</keyword>
<dbReference type="AlphaFoldDB" id="A0A853BNG8"/>
<keyword evidence="2" id="KW-0479">Metal-binding</keyword>
<dbReference type="RefSeq" id="WP_179767650.1">
    <property type="nucleotide sequence ID" value="NZ_JACCFO010000001.1"/>
</dbReference>
<organism evidence="6 7">
    <name type="scientific">Streptomonospora nanhaiensis</name>
    <dbReference type="NCBI Taxonomy" id="1323731"/>
    <lineage>
        <taxon>Bacteria</taxon>
        <taxon>Bacillati</taxon>
        <taxon>Actinomycetota</taxon>
        <taxon>Actinomycetes</taxon>
        <taxon>Streptosporangiales</taxon>
        <taxon>Nocardiopsidaceae</taxon>
        <taxon>Streptomonospora</taxon>
    </lineage>
</organism>
<feature type="domain" description="PIN" evidence="5">
    <location>
        <begin position="9"/>
        <end position="132"/>
    </location>
</feature>
<dbReference type="CDD" id="cd09874">
    <property type="entry name" value="PIN_MT3492-like"/>
    <property type="match status" value="1"/>
</dbReference>
<name>A0A853BNG8_9ACTN</name>
<comment type="caution">
    <text evidence="6">The sequence shown here is derived from an EMBL/GenBank/DDBJ whole genome shotgun (WGS) entry which is preliminary data.</text>
</comment>
<evidence type="ECO:0000256" key="3">
    <source>
        <dbReference type="ARBA" id="ARBA00022801"/>
    </source>
</evidence>
<evidence type="ECO:0000313" key="6">
    <source>
        <dbReference type="EMBL" id="NYI96255.1"/>
    </source>
</evidence>
<sequence>MKKNSGRVYIDSDVYLNVILGAKDSNPERFDQSFIVIDRGERGEYDIVASSLIYAEVACAGRLRSREVGEAHRVSAQSKIREWFTHSGIQIVSVDRFVVDKAIGFSRSYGLKSNDAIHLASAVLARCSHLFSWNKRDFPMGQEIEGVLMSEPHAIGQQEFDIGM</sequence>
<dbReference type="InterPro" id="IPR002716">
    <property type="entry name" value="PIN_dom"/>
</dbReference>
<keyword evidence="1" id="KW-0540">Nuclease</keyword>
<dbReference type="SUPFAM" id="SSF88723">
    <property type="entry name" value="PIN domain-like"/>
    <property type="match status" value="1"/>
</dbReference>
<dbReference type="EMBL" id="JACCFO010000001">
    <property type="protein sequence ID" value="NYI96255.1"/>
    <property type="molecule type" value="Genomic_DNA"/>
</dbReference>
<dbReference type="GO" id="GO:0004518">
    <property type="term" value="F:nuclease activity"/>
    <property type="evidence" value="ECO:0007669"/>
    <property type="project" value="UniProtKB-KW"/>
</dbReference>
<dbReference type="GO" id="GO:0016787">
    <property type="term" value="F:hydrolase activity"/>
    <property type="evidence" value="ECO:0007669"/>
    <property type="project" value="UniProtKB-KW"/>
</dbReference>
<dbReference type="Gene3D" id="3.40.50.1010">
    <property type="entry name" value="5'-nuclease"/>
    <property type="match status" value="1"/>
</dbReference>
<evidence type="ECO:0000256" key="1">
    <source>
        <dbReference type="ARBA" id="ARBA00022722"/>
    </source>
</evidence>
<reference evidence="6 7" key="1">
    <citation type="submission" date="2020-07" db="EMBL/GenBank/DDBJ databases">
        <title>Sequencing the genomes of 1000 actinobacteria strains.</title>
        <authorList>
            <person name="Klenk H.-P."/>
        </authorList>
    </citation>
    <scope>NUCLEOTIDE SEQUENCE [LARGE SCALE GENOMIC DNA]</scope>
    <source>
        <strain evidence="6 7">DSM 45927</strain>
    </source>
</reference>
<protein>
    <submittedName>
        <fullName evidence="6">Putative nucleic acid-binding protein</fullName>
    </submittedName>
</protein>
<dbReference type="Pfam" id="PF01850">
    <property type="entry name" value="PIN"/>
    <property type="match status" value="1"/>
</dbReference>
<proteinExistence type="predicted"/>
<keyword evidence="3" id="KW-0378">Hydrolase</keyword>
<dbReference type="GO" id="GO:0046872">
    <property type="term" value="F:metal ion binding"/>
    <property type="evidence" value="ECO:0007669"/>
    <property type="project" value="UniProtKB-KW"/>
</dbReference>
<dbReference type="Proteomes" id="UP000575985">
    <property type="component" value="Unassembled WGS sequence"/>
</dbReference>
<accession>A0A853BNG8</accession>